<feature type="compositionally biased region" description="Acidic residues" evidence="3">
    <location>
        <begin position="272"/>
        <end position="290"/>
    </location>
</feature>
<proteinExistence type="inferred from homology"/>
<comment type="caution">
    <text evidence="4">The sequence shown here is derived from an EMBL/GenBank/DDBJ whole genome shotgun (WGS) entry which is preliminary data.</text>
</comment>
<dbReference type="GO" id="GO:0005634">
    <property type="term" value="C:nucleus"/>
    <property type="evidence" value="ECO:0007669"/>
    <property type="project" value="InterPro"/>
</dbReference>
<reference evidence="4 5" key="1">
    <citation type="submission" date="2016-12" db="EMBL/GenBank/DDBJ databases">
        <title>The genomes of Aspergillus section Nigri reveals drivers in fungal speciation.</title>
        <authorList>
            <consortium name="DOE Joint Genome Institute"/>
            <person name="Vesth T.C."/>
            <person name="Nybo J."/>
            <person name="Theobald S."/>
            <person name="Brandl J."/>
            <person name="Frisvad J.C."/>
            <person name="Nielsen K.F."/>
            <person name="Lyhne E.K."/>
            <person name="Kogle M.E."/>
            <person name="Kuo A."/>
            <person name="Riley R."/>
            <person name="Clum A."/>
            <person name="Nolan M."/>
            <person name="Lipzen A."/>
            <person name="Salamov A."/>
            <person name="Henrissat B."/>
            <person name="Wiebenga A."/>
            <person name="De Vries R.P."/>
            <person name="Grigoriev I.V."/>
            <person name="Mortensen U.H."/>
            <person name="Andersen M.R."/>
            <person name="Baker S.E."/>
        </authorList>
    </citation>
    <scope>NUCLEOTIDE SEQUENCE [LARGE SCALE GENOMIC DNA]</scope>
    <source>
        <strain evidence="4 5">IBT 23096</strain>
    </source>
</reference>
<dbReference type="Proteomes" id="UP000234275">
    <property type="component" value="Unassembled WGS sequence"/>
</dbReference>
<dbReference type="RefSeq" id="XP_024707262.1">
    <property type="nucleotide sequence ID" value="XM_024846386.1"/>
</dbReference>
<dbReference type="Gene3D" id="3.30.1120.90">
    <property type="entry name" value="Nucleosome assembly protein"/>
    <property type="match status" value="1"/>
</dbReference>
<sequence>MAENIEDLVLPDIPKELAQQFNLLEQKFARAEVDQIRNGVTRFRPLLKERDEAIAKSALKDSFWIQVFANSPPDIDEYVLESDAAVLGTALKNVLVERFEVDDKGQGEPRSFRLTLEFRTADNDHFENEKLVKEFHWRKQITRSPSGKKRTWEGLVSEPVRINWKPGKDLTKGLLDAACDLADAEKKSKGDRKDLPEFAKLQSKIEEAAEANNEEGKDADDDDFSLGQLSPAGTSFFSLFGYRGRTVSAEESQAATKEDDERFEKLLKGEQVDEENDDEEDDEDDEDIDEAIEIFPDGDELAIALAEDLYTHAFKYFG</sequence>
<evidence type="ECO:0008006" key="6">
    <source>
        <dbReference type="Google" id="ProtNLM"/>
    </source>
</evidence>
<dbReference type="AlphaFoldDB" id="A0A2I2GGH2"/>
<dbReference type="InterPro" id="IPR002164">
    <property type="entry name" value="NAP_family"/>
</dbReference>
<evidence type="ECO:0000313" key="4">
    <source>
        <dbReference type="EMBL" id="PLB51960.1"/>
    </source>
</evidence>
<comment type="similarity">
    <text evidence="1 2">Belongs to the nucleosome assembly protein (NAP) family.</text>
</comment>
<dbReference type="VEuPathDB" id="FungiDB:P170DRAFT_401736"/>
<accession>A0A2I2GGH2</accession>
<dbReference type="STRING" id="1392250.A0A2I2GGH2"/>
<dbReference type="OrthoDB" id="19419at2759"/>
<dbReference type="EMBL" id="MSFO01000002">
    <property type="protein sequence ID" value="PLB51960.1"/>
    <property type="molecule type" value="Genomic_DNA"/>
</dbReference>
<dbReference type="SUPFAM" id="SSF143113">
    <property type="entry name" value="NAP-like"/>
    <property type="match status" value="1"/>
</dbReference>
<protein>
    <recommendedName>
        <fullName evidence="6">NAP family protein</fullName>
    </recommendedName>
</protein>
<evidence type="ECO:0000313" key="5">
    <source>
        <dbReference type="Proteomes" id="UP000234275"/>
    </source>
</evidence>
<feature type="region of interest" description="Disordered" evidence="3">
    <location>
        <begin position="248"/>
        <end position="290"/>
    </location>
</feature>
<evidence type="ECO:0000256" key="1">
    <source>
        <dbReference type="ARBA" id="ARBA00009947"/>
    </source>
</evidence>
<dbReference type="GO" id="GO:0006334">
    <property type="term" value="P:nucleosome assembly"/>
    <property type="evidence" value="ECO:0007669"/>
    <property type="project" value="InterPro"/>
</dbReference>
<feature type="compositionally biased region" description="Basic and acidic residues" evidence="3">
    <location>
        <begin position="256"/>
        <end position="271"/>
    </location>
</feature>
<gene>
    <name evidence="4" type="ORF">P170DRAFT_401736</name>
</gene>
<dbReference type="InterPro" id="IPR037231">
    <property type="entry name" value="NAP-like_sf"/>
</dbReference>
<name>A0A2I2GGH2_9EURO</name>
<evidence type="ECO:0000256" key="2">
    <source>
        <dbReference type="RuleBase" id="RU003876"/>
    </source>
</evidence>
<dbReference type="Pfam" id="PF00956">
    <property type="entry name" value="NAP"/>
    <property type="match status" value="1"/>
</dbReference>
<dbReference type="GeneID" id="36554085"/>
<dbReference type="PANTHER" id="PTHR11875">
    <property type="entry name" value="TESTIS-SPECIFIC Y-ENCODED PROTEIN"/>
    <property type="match status" value="1"/>
</dbReference>
<evidence type="ECO:0000256" key="3">
    <source>
        <dbReference type="SAM" id="MobiDB-lite"/>
    </source>
</evidence>
<organism evidence="4 5">
    <name type="scientific">Aspergillus steynii IBT 23096</name>
    <dbReference type="NCBI Taxonomy" id="1392250"/>
    <lineage>
        <taxon>Eukaryota</taxon>
        <taxon>Fungi</taxon>
        <taxon>Dikarya</taxon>
        <taxon>Ascomycota</taxon>
        <taxon>Pezizomycotina</taxon>
        <taxon>Eurotiomycetes</taxon>
        <taxon>Eurotiomycetidae</taxon>
        <taxon>Eurotiales</taxon>
        <taxon>Aspergillaceae</taxon>
        <taxon>Aspergillus</taxon>
        <taxon>Aspergillus subgen. Circumdati</taxon>
    </lineage>
</organism>
<keyword evidence="5" id="KW-1185">Reference proteome</keyword>